<dbReference type="RefSeq" id="WP_002083642.1">
    <property type="nucleotide sequence ID" value="NZ_KB976042.1"/>
</dbReference>
<dbReference type="Proteomes" id="UP000014060">
    <property type="component" value="Unassembled WGS sequence"/>
</dbReference>
<accession>A0ABC9STI7</accession>
<name>A0ABC9STI7_BACCE</name>
<dbReference type="AlphaFoldDB" id="A0ABC9STI7"/>
<evidence type="ECO:0000313" key="2">
    <source>
        <dbReference type="Proteomes" id="UP000014060"/>
    </source>
</evidence>
<evidence type="ECO:0000313" key="1">
    <source>
        <dbReference type="EMBL" id="EOQ59362.1"/>
    </source>
</evidence>
<gene>
    <name evidence="1" type="ORF">IAY_05084</name>
</gene>
<proteinExistence type="predicted"/>
<evidence type="ECO:0008006" key="3">
    <source>
        <dbReference type="Google" id="ProtNLM"/>
    </source>
</evidence>
<protein>
    <recommendedName>
        <fullName evidence="3">Phage protein</fullName>
    </recommendedName>
</protein>
<dbReference type="EMBL" id="AHCJ01000065">
    <property type="protein sequence ID" value="EOQ59362.1"/>
    <property type="molecule type" value="Genomic_DNA"/>
</dbReference>
<sequence>MKKEKLDELLWKTLVMGEITSDDNKKQEVSNIELQIMNKINDC</sequence>
<comment type="caution">
    <text evidence="1">The sequence shown here is derived from an EMBL/GenBank/DDBJ whole genome shotgun (WGS) entry which is preliminary data.</text>
</comment>
<reference evidence="1 2" key="1">
    <citation type="submission" date="2013-01" db="EMBL/GenBank/DDBJ databases">
        <title>The Genome Sequence of Bacillus cereus TIAC219.</title>
        <authorList>
            <consortium name="The Broad Institute Genome Sequencing Platform"/>
            <consortium name="The Broad Institute Genome Sequencing Center for Infectious Disease"/>
            <person name="Feldgarden M."/>
            <person name="Van der Auwera G.A."/>
            <person name="Mahillon J."/>
            <person name="Duprez V."/>
            <person name="Timmery S."/>
            <person name="Mattelet C."/>
            <person name="Dierick K."/>
            <person name="Sun M."/>
            <person name="Yu Z."/>
            <person name="Zhu L."/>
            <person name="Hu X."/>
            <person name="Shank E.B."/>
            <person name="Swiecicka I."/>
            <person name="Hansen B.M."/>
            <person name="Andrup L."/>
            <person name="Walker B."/>
            <person name="Young S.K."/>
            <person name="Zeng Q."/>
            <person name="Gargeya S."/>
            <person name="Fitzgerald M."/>
            <person name="Haas B."/>
            <person name="Abouelleil A."/>
            <person name="Alvarado L."/>
            <person name="Arachchi H.M."/>
            <person name="Berlin A.M."/>
            <person name="Chapman S.B."/>
            <person name="Dewar J."/>
            <person name="Goldberg J."/>
            <person name="Griggs A."/>
            <person name="Gujja S."/>
            <person name="Hansen M."/>
            <person name="Howarth C."/>
            <person name="Imamovic A."/>
            <person name="Larimer J."/>
            <person name="McCowan C."/>
            <person name="Murphy C."/>
            <person name="Neiman D."/>
            <person name="Pearson M."/>
            <person name="Priest M."/>
            <person name="Roberts A."/>
            <person name="Saif S."/>
            <person name="Shea T."/>
            <person name="Sisk P."/>
            <person name="Sykes S."/>
            <person name="Wortman J."/>
            <person name="Nusbaum C."/>
            <person name="Birren B."/>
        </authorList>
    </citation>
    <scope>NUCLEOTIDE SEQUENCE [LARGE SCALE GENOMIC DNA]</scope>
    <source>
        <strain evidence="1 2">TIAC219</strain>
    </source>
</reference>
<organism evidence="1 2">
    <name type="scientific">Bacillus cereus TIAC219</name>
    <dbReference type="NCBI Taxonomy" id="718222"/>
    <lineage>
        <taxon>Bacteria</taxon>
        <taxon>Bacillati</taxon>
        <taxon>Bacillota</taxon>
        <taxon>Bacilli</taxon>
        <taxon>Bacillales</taxon>
        <taxon>Bacillaceae</taxon>
        <taxon>Bacillus</taxon>
        <taxon>Bacillus cereus group</taxon>
    </lineage>
</organism>